<protein>
    <submittedName>
        <fullName evidence="2">Uncharacterized protein</fullName>
    </submittedName>
</protein>
<comment type="caution">
    <text evidence="2">The sequence shown here is derived from an EMBL/GenBank/DDBJ whole genome shotgun (WGS) entry which is preliminary data.</text>
</comment>
<organism evidence="2 3">
    <name type="scientific">Curvularia kusanoi</name>
    <name type="common">Cochliobolus kusanoi</name>
    <dbReference type="NCBI Taxonomy" id="90978"/>
    <lineage>
        <taxon>Eukaryota</taxon>
        <taxon>Fungi</taxon>
        <taxon>Dikarya</taxon>
        <taxon>Ascomycota</taxon>
        <taxon>Pezizomycotina</taxon>
        <taxon>Dothideomycetes</taxon>
        <taxon>Pleosporomycetidae</taxon>
        <taxon>Pleosporales</taxon>
        <taxon>Pleosporineae</taxon>
        <taxon>Pleosporaceae</taxon>
        <taxon>Curvularia</taxon>
    </lineage>
</organism>
<evidence type="ECO:0000313" key="2">
    <source>
        <dbReference type="EMBL" id="KAF3003785.1"/>
    </source>
</evidence>
<feature type="region of interest" description="Disordered" evidence="1">
    <location>
        <begin position="1"/>
        <end position="30"/>
    </location>
</feature>
<name>A0A9P4TG54_CURKU</name>
<reference evidence="2" key="1">
    <citation type="submission" date="2019-04" db="EMBL/GenBank/DDBJ databases">
        <title>Sequencing of skin fungus with MAO and IRED activity.</title>
        <authorList>
            <person name="Marsaioli A.J."/>
            <person name="Bonatto J.M.C."/>
            <person name="Reis Junior O."/>
        </authorList>
    </citation>
    <scope>NUCLEOTIDE SEQUENCE</scope>
    <source>
        <strain evidence="2">30M1</strain>
    </source>
</reference>
<evidence type="ECO:0000313" key="3">
    <source>
        <dbReference type="Proteomes" id="UP000801428"/>
    </source>
</evidence>
<accession>A0A9P4TG54</accession>
<feature type="region of interest" description="Disordered" evidence="1">
    <location>
        <begin position="70"/>
        <end position="89"/>
    </location>
</feature>
<sequence>MRSPARRKIDFPQSVAQIRPDPQIPSTGSSRWFAEQYDFERRLSRFGVTLSEDNGDTTADLHEAPAACTRGGAGDTFDGFTRNGKQTDTRSLEMGAEITREHEGPLIVYSPIRNLSPRRNYSPNSPEEANTETLVRQLQRARAETQVWKTKCEARESMLREAYKESMDWRMKYENLYRDIIRDQVPPPR</sequence>
<dbReference type="EMBL" id="SWKU01000009">
    <property type="protein sequence ID" value="KAF3003785.1"/>
    <property type="molecule type" value="Genomic_DNA"/>
</dbReference>
<dbReference type="AlphaFoldDB" id="A0A9P4TG54"/>
<proteinExistence type="predicted"/>
<gene>
    <name evidence="2" type="ORF">E8E13_010126</name>
</gene>
<evidence type="ECO:0000256" key="1">
    <source>
        <dbReference type="SAM" id="MobiDB-lite"/>
    </source>
</evidence>
<keyword evidence="3" id="KW-1185">Reference proteome</keyword>
<dbReference type="OrthoDB" id="3778584at2759"/>
<dbReference type="Proteomes" id="UP000801428">
    <property type="component" value="Unassembled WGS sequence"/>
</dbReference>